<name>A0ABM6JRC6_9GAMM</name>
<dbReference type="Proteomes" id="UP000191820">
    <property type="component" value="Chromosome"/>
</dbReference>
<reference evidence="1 2" key="1">
    <citation type="submission" date="2017-03" db="EMBL/GenBank/DDBJ databases">
        <title>Genome sequencing of Shewanella japonica KCTC 22435.</title>
        <authorList>
            <person name="Kim K.M."/>
        </authorList>
    </citation>
    <scope>NUCLEOTIDE SEQUENCE [LARGE SCALE GENOMIC DNA]</scope>
    <source>
        <strain evidence="1 2">KCTC 22435</strain>
    </source>
</reference>
<protein>
    <submittedName>
        <fullName evidence="1">Uncharacterized protein</fullName>
    </submittedName>
</protein>
<evidence type="ECO:0000313" key="2">
    <source>
        <dbReference type="Proteomes" id="UP000191820"/>
    </source>
</evidence>
<keyword evidence="2" id="KW-1185">Reference proteome</keyword>
<evidence type="ECO:0000313" key="1">
    <source>
        <dbReference type="EMBL" id="ARD24141.1"/>
    </source>
</evidence>
<organism evidence="1 2">
    <name type="scientific">Shewanella japonica</name>
    <dbReference type="NCBI Taxonomy" id="93973"/>
    <lineage>
        <taxon>Bacteria</taxon>
        <taxon>Pseudomonadati</taxon>
        <taxon>Pseudomonadota</taxon>
        <taxon>Gammaproteobacteria</taxon>
        <taxon>Alteromonadales</taxon>
        <taxon>Shewanellaceae</taxon>
        <taxon>Shewanella</taxon>
    </lineage>
</organism>
<sequence>MGGVLSNSMKKNVNLGDEINELPGQLFKDLVKLNNEEFCCTRWSFDSRAMEYAFQGVKGAEGIGNRIVDLAKKNEKALRKEMGLEGNKGREAWLEFVDELKQDTSKIIEVKAI</sequence>
<proteinExistence type="predicted"/>
<gene>
    <name evidence="1" type="ORF">SJ2017_3912</name>
</gene>
<dbReference type="EMBL" id="CP020472">
    <property type="protein sequence ID" value="ARD24141.1"/>
    <property type="molecule type" value="Genomic_DNA"/>
</dbReference>
<accession>A0ABM6JRC6</accession>